<dbReference type="Proteomes" id="UP000095767">
    <property type="component" value="Unassembled WGS sequence"/>
</dbReference>
<evidence type="ECO:0000313" key="4">
    <source>
        <dbReference type="Proteomes" id="UP000095767"/>
    </source>
</evidence>
<protein>
    <recommendedName>
        <fullName evidence="2">Disease resistance R13L4/SHOC-2-like LRR domain-containing protein</fullName>
    </recommendedName>
</protein>
<proteinExistence type="predicted"/>
<evidence type="ECO:0000259" key="2">
    <source>
        <dbReference type="Pfam" id="PF23598"/>
    </source>
</evidence>
<gene>
    <name evidence="3" type="ORF">BAE44_0021551</name>
</gene>
<feature type="domain" description="Disease resistance R13L4/SHOC-2-like LRR" evidence="2">
    <location>
        <begin position="2"/>
        <end position="354"/>
    </location>
</feature>
<dbReference type="EMBL" id="LWDX02059960">
    <property type="protein sequence ID" value="OEL17430.1"/>
    <property type="molecule type" value="Genomic_DNA"/>
</dbReference>
<evidence type="ECO:0000256" key="1">
    <source>
        <dbReference type="ARBA" id="ARBA00022737"/>
    </source>
</evidence>
<sequence length="372" mass="41719">MKDHHLASIEKLFHLKYLCLSSSSIHKLPEKIGELQYLETLDVRYTAIKELPSTITKLQRLAHLYVGRDVRFPDGTIGQMHSLEELKEYGVHSCEQGKSLQEFSKLTKLRTLKIRLVFYFLRVDWQTNQVSVDKARQAEDWYSYVGTLLSSCDLHNLYIEGSDYPLSLDSWLPPAPCSLRKLCIKNPPVYKVPNWMGSLGNLVVLELVMLCVRPEDVEILGAIPSLLFLEIATAGGTNGRITVHGSNGFRSLKYFSLEIYSCGTALEFQVGSMPNLEHVRLKFPAHKSRCLNNGASSLGIQHLSAISKVEVIIHGNCESDDSNYDPTEDENDGAVRGVARAINGAIMTLPNRPTVTFVTGGWCVRFERVSFV</sequence>
<name>A0A1E5UX48_9POAL</name>
<organism evidence="3 4">
    <name type="scientific">Dichanthelium oligosanthes</name>
    <dbReference type="NCBI Taxonomy" id="888268"/>
    <lineage>
        <taxon>Eukaryota</taxon>
        <taxon>Viridiplantae</taxon>
        <taxon>Streptophyta</taxon>
        <taxon>Embryophyta</taxon>
        <taxon>Tracheophyta</taxon>
        <taxon>Spermatophyta</taxon>
        <taxon>Magnoliopsida</taxon>
        <taxon>Liliopsida</taxon>
        <taxon>Poales</taxon>
        <taxon>Poaceae</taxon>
        <taxon>PACMAD clade</taxon>
        <taxon>Panicoideae</taxon>
        <taxon>Panicodae</taxon>
        <taxon>Paniceae</taxon>
        <taxon>Dichantheliinae</taxon>
        <taxon>Dichanthelium</taxon>
    </lineage>
</organism>
<dbReference type="InterPro" id="IPR055414">
    <property type="entry name" value="LRR_R13L4/SHOC2-like"/>
</dbReference>
<dbReference type="SUPFAM" id="SSF52047">
    <property type="entry name" value="RNI-like"/>
    <property type="match status" value="1"/>
</dbReference>
<dbReference type="PANTHER" id="PTHR47186:SF45">
    <property type="entry name" value="DISEASE RESISTANCE RPP13-LIKE PROTEIN 1"/>
    <property type="match status" value="1"/>
</dbReference>
<accession>A0A1E5UX48</accession>
<dbReference type="Pfam" id="PF23598">
    <property type="entry name" value="LRR_14"/>
    <property type="match status" value="1"/>
</dbReference>
<evidence type="ECO:0000313" key="3">
    <source>
        <dbReference type="EMBL" id="OEL17430.1"/>
    </source>
</evidence>
<dbReference type="OrthoDB" id="664121at2759"/>
<dbReference type="InterPro" id="IPR032675">
    <property type="entry name" value="LRR_dom_sf"/>
</dbReference>
<dbReference type="PANTHER" id="PTHR47186">
    <property type="entry name" value="LEUCINE-RICH REPEAT-CONTAINING PROTEIN 57"/>
    <property type="match status" value="1"/>
</dbReference>
<keyword evidence="1" id="KW-0677">Repeat</keyword>
<reference evidence="3 4" key="1">
    <citation type="submission" date="2016-09" db="EMBL/GenBank/DDBJ databases">
        <title>The draft genome of Dichanthelium oligosanthes: A C3 panicoid grass species.</title>
        <authorList>
            <person name="Studer A.J."/>
            <person name="Schnable J.C."/>
            <person name="Brutnell T.P."/>
        </authorList>
    </citation>
    <scope>NUCLEOTIDE SEQUENCE [LARGE SCALE GENOMIC DNA]</scope>
    <source>
        <strain evidence="4">cv. Kellogg 1175</strain>
        <tissue evidence="3">Leaf</tissue>
    </source>
</reference>
<dbReference type="AlphaFoldDB" id="A0A1E5UX48"/>
<comment type="caution">
    <text evidence="3">The sequence shown here is derived from an EMBL/GenBank/DDBJ whole genome shotgun (WGS) entry which is preliminary data.</text>
</comment>
<keyword evidence="4" id="KW-1185">Reference proteome</keyword>
<dbReference type="Gene3D" id="3.80.10.10">
    <property type="entry name" value="Ribonuclease Inhibitor"/>
    <property type="match status" value="1"/>
</dbReference>